<dbReference type="Gene3D" id="3.30.2350.10">
    <property type="entry name" value="Pseudouridine synthase"/>
    <property type="match status" value="1"/>
</dbReference>
<dbReference type="SUPFAM" id="SSF55120">
    <property type="entry name" value="Pseudouridine synthase"/>
    <property type="match status" value="1"/>
</dbReference>
<comment type="similarity">
    <text evidence="1">Belongs to the pseudouridine synthase RluA family.</text>
</comment>
<evidence type="ECO:0000256" key="2">
    <source>
        <dbReference type="SAM" id="MobiDB-lite"/>
    </source>
</evidence>
<organism evidence="4 5">
    <name type="scientific">Symbiodinium natans</name>
    <dbReference type="NCBI Taxonomy" id="878477"/>
    <lineage>
        <taxon>Eukaryota</taxon>
        <taxon>Sar</taxon>
        <taxon>Alveolata</taxon>
        <taxon>Dinophyceae</taxon>
        <taxon>Suessiales</taxon>
        <taxon>Symbiodiniaceae</taxon>
        <taxon>Symbiodinium</taxon>
    </lineage>
</organism>
<dbReference type="OrthoDB" id="428753at2759"/>
<evidence type="ECO:0000313" key="4">
    <source>
        <dbReference type="EMBL" id="CAE7266335.1"/>
    </source>
</evidence>
<feature type="compositionally biased region" description="Basic and acidic residues" evidence="2">
    <location>
        <begin position="126"/>
        <end position="139"/>
    </location>
</feature>
<comment type="caution">
    <text evidence="4">The sequence shown here is derived from an EMBL/GenBank/DDBJ whole genome shotgun (WGS) entry which is preliminary data.</text>
</comment>
<sequence length="139" mass="15950">MVANAWKLCEELEQYSLVALKLHTGRTHQIRVHMQSIGHPLITDAKYAEDRLNDDKAWCPRNFLHTYRLAFRDVPNEKDLDSSGYGPVRELISPLPSDLRAVLELLKPVDASSQPHYEDWLSGDGGRLRPFEQLEPTSR</sequence>
<dbReference type="Proteomes" id="UP000604046">
    <property type="component" value="Unassembled WGS sequence"/>
</dbReference>
<evidence type="ECO:0000313" key="5">
    <source>
        <dbReference type="Proteomes" id="UP000604046"/>
    </source>
</evidence>
<accession>A0A812MLF5</accession>
<feature type="region of interest" description="Disordered" evidence="2">
    <location>
        <begin position="114"/>
        <end position="139"/>
    </location>
</feature>
<dbReference type="InterPro" id="IPR020103">
    <property type="entry name" value="PsdUridine_synth_cat_dom_sf"/>
</dbReference>
<dbReference type="PANTHER" id="PTHR21600:SF87">
    <property type="entry name" value="RNA PSEUDOURIDYLATE SYNTHASE DOMAIN-CONTAINING PROTEIN 1"/>
    <property type="match status" value="1"/>
</dbReference>
<gene>
    <name evidence="4" type="ORF">SNAT2548_LOCUS14093</name>
</gene>
<feature type="domain" description="Pseudouridine synthase RsuA/RluA-like" evidence="3">
    <location>
        <begin position="13"/>
        <end position="36"/>
    </location>
</feature>
<proteinExistence type="inferred from homology"/>
<dbReference type="GO" id="GO:0009982">
    <property type="term" value="F:pseudouridine synthase activity"/>
    <property type="evidence" value="ECO:0007669"/>
    <property type="project" value="InterPro"/>
</dbReference>
<keyword evidence="5" id="KW-1185">Reference proteome</keyword>
<dbReference type="AlphaFoldDB" id="A0A812MLF5"/>
<dbReference type="GO" id="GO:0000455">
    <property type="term" value="P:enzyme-directed rRNA pseudouridine synthesis"/>
    <property type="evidence" value="ECO:0007669"/>
    <property type="project" value="TreeGrafter"/>
</dbReference>
<evidence type="ECO:0000259" key="3">
    <source>
        <dbReference type="Pfam" id="PF00849"/>
    </source>
</evidence>
<dbReference type="GO" id="GO:0003723">
    <property type="term" value="F:RNA binding"/>
    <property type="evidence" value="ECO:0007669"/>
    <property type="project" value="InterPro"/>
</dbReference>
<dbReference type="InterPro" id="IPR006145">
    <property type="entry name" value="PsdUridine_synth_RsuA/RluA"/>
</dbReference>
<reference evidence="4" key="1">
    <citation type="submission" date="2021-02" db="EMBL/GenBank/DDBJ databases">
        <authorList>
            <person name="Dougan E. K."/>
            <person name="Rhodes N."/>
            <person name="Thang M."/>
            <person name="Chan C."/>
        </authorList>
    </citation>
    <scope>NUCLEOTIDE SEQUENCE</scope>
</reference>
<protein>
    <recommendedName>
        <fullName evidence="3">Pseudouridine synthase RsuA/RluA-like domain-containing protein</fullName>
    </recommendedName>
</protein>
<dbReference type="InterPro" id="IPR050188">
    <property type="entry name" value="RluA_PseudoU_synthase"/>
</dbReference>
<dbReference type="PANTHER" id="PTHR21600">
    <property type="entry name" value="MITOCHONDRIAL RNA PSEUDOURIDINE SYNTHASE"/>
    <property type="match status" value="1"/>
</dbReference>
<dbReference type="Pfam" id="PF00849">
    <property type="entry name" value="PseudoU_synth_2"/>
    <property type="match status" value="1"/>
</dbReference>
<dbReference type="EMBL" id="CAJNDS010001580">
    <property type="protein sequence ID" value="CAE7266335.1"/>
    <property type="molecule type" value="Genomic_DNA"/>
</dbReference>
<evidence type="ECO:0000256" key="1">
    <source>
        <dbReference type="ARBA" id="ARBA00010876"/>
    </source>
</evidence>
<name>A0A812MLF5_9DINO</name>